<evidence type="ECO:0000313" key="1">
    <source>
        <dbReference type="EMBL" id="CAB4030127.1"/>
    </source>
</evidence>
<sequence>MSKSLYSNPKRFWSFFKTTTKSCRIPQQVSSANGTNSLRTSSSNAQETANLFNYYFNSVFLKESDENYNPVPPVSNESITEIILEQCEVRNALNSLNPNKAFGPDNIPTRLLKECASSIAPSLTYLFNKSLNSGNLPTEWKLSNIVPLHKKGNKSYVENYRPISLMCVVAKVLERCIYNRLVDHIQKMLSDEQHGFLRGKSCVGQLLSVLDRIGKNLDMGLQTDILYLDIAKAFDTVDHKLLLQKLFHFGVADKVLNWFSNYLSERQQRVLVHGATSDSLPVMSGVPQGSILGPLLFLIYVNDLPSSVSSPSVNVSLFADDTKCFSTIESLSDARNLNTEFKNVQNWAHSWRLNFNAEKCKVLSITRKCYPIVAEYVIDARALQHRIESVQHRATRWIIMSRRGELSYKERLLALDLLPLTFDREVKDLVYLYKALFGYVNVDVSNCVSFVSHGPTRLSNTSK</sequence>
<dbReference type="InterPro" id="IPR043502">
    <property type="entry name" value="DNA/RNA_pol_sf"/>
</dbReference>
<accession>A0A6S7JGD5</accession>
<gene>
    <name evidence="1" type="ORF">PACLA_8A036194</name>
</gene>
<comment type="caution">
    <text evidence="1">The sequence shown here is derived from an EMBL/GenBank/DDBJ whole genome shotgun (WGS) entry which is preliminary data.</text>
</comment>
<dbReference type="InterPro" id="IPR000477">
    <property type="entry name" value="RT_dom"/>
</dbReference>
<dbReference type="SUPFAM" id="SSF56672">
    <property type="entry name" value="DNA/RNA polymerases"/>
    <property type="match status" value="1"/>
</dbReference>
<organism evidence="1 2">
    <name type="scientific">Paramuricea clavata</name>
    <name type="common">Red gorgonian</name>
    <name type="synonym">Violescent sea-whip</name>
    <dbReference type="NCBI Taxonomy" id="317549"/>
    <lineage>
        <taxon>Eukaryota</taxon>
        <taxon>Metazoa</taxon>
        <taxon>Cnidaria</taxon>
        <taxon>Anthozoa</taxon>
        <taxon>Octocorallia</taxon>
        <taxon>Malacalcyonacea</taxon>
        <taxon>Plexauridae</taxon>
        <taxon>Paramuricea</taxon>
    </lineage>
</organism>
<proteinExistence type="predicted"/>
<protein>
    <submittedName>
        <fullName evidence="1">Uncharacterized protein</fullName>
    </submittedName>
</protein>
<dbReference type="Pfam" id="PF00078">
    <property type="entry name" value="RVT_1"/>
    <property type="match status" value="1"/>
</dbReference>
<dbReference type="AlphaFoldDB" id="A0A6S7JGD5"/>
<dbReference type="OrthoDB" id="412006at2759"/>
<keyword evidence="2" id="KW-1185">Reference proteome</keyword>
<dbReference type="PROSITE" id="PS50878">
    <property type="entry name" value="RT_POL"/>
    <property type="match status" value="1"/>
</dbReference>
<name>A0A6S7JGD5_PARCT</name>
<evidence type="ECO:0000313" key="2">
    <source>
        <dbReference type="Proteomes" id="UP001152795"/>
    </source>
</evidence>
<dbReference type="PANTHER" id="PTHR33332">
    <property type="entry name" value="REVERSE TRANSCRIPTASE DOMAIN-CONTAINING PROTEIN"/>
    <property type="match status" value="1"/>
</dbReference>
<dbReference type="EMBL" id="CACRXK020016645">
    <property type="protein sequence ID" value="CAB4030127.1"/>
    <property type="molecule type" value="Genomic_DNA"/>
</dbReference>
<dbReference type="CDD" id="cd01650">
    <property type="entry name" value="RT_nLTR_like"/>
    <property type="match status" value="1"/>
</dbReference>
<dbReference type="Proteomes" id="UP001152795">
    <property type="component" value="Unassembled WGS sequence"/>
</dbReference>
<reference evidence="1" key="1">
    <citation type="submission" date="2020-04" db="EMBL/GenBank/DDBJ databases">
        <authorList>
            <person name="Alioto T."/>
            <person name="Alioto T."/>
            <person name="Gomez Garrido J."/>
        </authorList>
    </citation>
    <scope>NUCLEOTIDE SEQUENCE</scope>
    <source>
        <strain evidence="1">A484AB</strain>
    </source>
</reference>